<feature type="domain" description="Knr4/Smi1-like" evidence="1">
    <location>
        <begin position="41"/>
        <end position="161"/>
    </location>
</feature>
<dbReference type="RefSeq" id="WP_342202388.1">
    <property type="nucleotide sequence ID" value="NZ_JBCATE010000006.1"/>
</dbReference>
<evidence type="ECO:0000259" key="1">
    <source>
        <dbReference type="Pfam" id="PF09346"/>
    </source>
</evidence>
<dbReference type="InterPro" id="IPR018958">
    <property type="entry name" value="Knr4/Smi1-like_dom"/>
</dbReference>
<dbReference type="Proteomes" id="UP001576708">
    <property type="component" value="Unassembled WGS sequence"/>
</dbReference>
<dbReference type="InterPro" id="IPR037883">
    <property type="entry name" value="Knr4/Smi1-like_sf"/>
</dbReference>
<gene>
    <name evidence="2" type="ORF">ACE02W_16645</name>
</gene>
<proteinExistence type="predicted"/>
<dbReference type="SUPFAM" id="SSF160631">
    <property type="entry name" value="SMI1/KNR4-like"/>
    <property type="match status" value="1"/>
</dbReference>
<name>A0ABV4VM97_9GAMM</name>
<comment type="caution">
    <text evidence="2">The sequence shown here is derived from an EMBL/GenBank/DDBJ whole genome shotgun (WGS) entry which is preliminary data.</text>
</comment>
<keyword evidence="3" id="KW-1185">Reference proteome</keyword>
<dbReference type="Pfam" id="PF09346">
    <property type="entry name" value="SMI1_KNR4"/>
    <property type="match status" value="1"/>
</dbReference>
<reference evidence="2 3" key="1">
    <citation type="submission" date="2024-09" db="EMBL/GenBank/DDBJ databases">
        <authorList>
            <person name="Zhang Y."/>
        </authorList>
    </citation>
    <scope>NUCLEOTIDE SEQUENCE [LARGE SCALE GENOMIC DNA]</scope>
    <source>
        <strain evidence="2 3">ZJ318</strain>
    </source>
</reference>
<evidence type="ECO:0000313" key="2">
    <source>
        <dbReference type="EMBL" id="MFB2621443.1"/>
    </source>
</evidence>
<accession>A0ABV4VM97</accession>
<dbReference type="EMBL" id="JBHFGU010000006">
    <property type="protein sequence ID" value="MFB2621443.1"/>
    <property type="molecule type" value="Genomic_DNA"/>
</dbReference>
<protein>
    <submittedName>
        <fullName evidence="2">SMI1/KNR4 family protein</fullName>
    </submittedName>
</protein>
<sequence>MLTLILISMKAKSLALGYCFYLRDRFQDSEIAKEILVPFDLSEEQLALTEQELGATLPREYREAMKLDNGGEAVTAEDDWELYPIKDTSDRKRVSRTCNHILYETESCKGFGHFPDNAVAIAGNGLGDQMVFIKESGRILDTVYLWLHETGELQQLAASFNGIEKL</sequence>
<evidence type="ECO:0000313" key="3">
    <source>
        <dbReference type="Proteomes" id="UP001576708"/>
    </source>
</evidence>
<dbReference type="Gene3D" id="3.40.1580.10">
    <property type="entry name" value="SMI1/KNR4-like"/>
    <property type="match status" value="1"/>
</dbReference>
<organism evidence="2 3">
    <name type="scientific">Shewanella mangrovisoli</name>
    <dbReference type="NCBI Taxonomy" id="2864211"/>
    <lineage>
        <taxon>Bacteria</taxon>
        <taxon>Pseudomonadati</taxon>
        <taxon>Pseudomonadota</taxon>
        <taxon>Gammaproteobacteria</taxon>
        <taxon>Alteromonadales</taxon>
        <taxon>Shewanellaceae</taxon>
        <taxon>Shewanella</taxon>
    </lineage>
</organism>